<dbReference type="AlphaFoldDB" id="A0AAV4FFH5"/>
<dbReference type="GO" id="GO:0003677">
    <property type="term" value="F:DNA binding"/>
    <property type="evidence" value="ECO:0007669"/>
    <property type="project" value="UniProtKB-KW"/>
</dbReference>
<feature type="compositionally biased region" description="Basic and acidic residues" evidence="11">
    <location>
        <begin position="336"/>
        <end position="350"/>
    </location>
</feature>
<dbReference type="GO" id="GO:0005634">
    <property type="term" value="C:nucleus"/>
    <property type="evidence" value="ECO:0007669"/>
    <property type="project" value="UniProtKB-SubCell"/>
</dbReference>
<dbReference type="EMBL" id="BMAT01004307">
    <property type="protein sequence ID" value="GFR71666.1"/>
    <property type="molecule type" value="Genomic_DNA"/>
</dbReference>
<evidence type="ECO:0000256" key="7">
    <source>
        <dbReference type="ARBA" id="ARBA00023125"/>
    </source>
</evidence>
<evidence type="ECO:0000256" key="8">
    <source>
        <dbReference type="ARBA" id="ARBA00023163"/>
    </source>
</evidence>
<dbReference type="InterPro" id="IPR013087">
    <property type="entry name" value="Znf_C2H2_type"/>
</dbReference>
<comment type="caution">
    <text evidence="13">The sequence shown here is derived from an EMBL/GenBank/DDBJ whole genome shotgun (WGS) entry which is preliminary data.</text>
</comment>
<evidence type="ECO:0000256" key="9">
    <source>
        <dbReference type="ARBA" id="ARBA00023242"/>
    </source>
</evidence>
<feature type="region of interest" description="Disordered" evidence="11">
    <location>
        <begin position="506"/>
        <end position="530"/>
    </location>
</feature>
<feature type="region of interest" description="Disordered" evidence="11">
    <location>
        <begin position="336"/>
        <end position="367"/>
    </location>
</feature>
<dbReference type="Pfam" id="PF00096">
    <property type="entry name" value="zf-C2H2"/>
    <property type="match status" value="6"/>
</dbReference>
<keyword evidence="14" id="KW-1185">Reference proteome</keyword>
<evidence type="ECO:0000256" key="2">
    <source>
        <dbReference type="ARBA" id="ARBA00022723"/>
    </source>
</evidence>
<proteinExistence type="predicted"/>
<dbReference type="PROSITE" id="PS50157">
    <property type="entry name" value="ZINC_FINGER_C2H2_2"/>
    <property type="match status" value="8"/>
</dbReference>
<keyword evidence="2" id="KW-0479">Metal-binding</keyword>
<reference evidence="13 14" key="1">
    <citation type="journal article" date="2021" name="Elife">
        <title>Chloroplast acquisition without the gene transfer in kleptoplastic sea slugs, Plakobranchus ocellatus.</title>
        <authorList>
            <person name="Maeda T."/>
            <person name="Takahashi S."/>
            <person name="Yoshida T."/>
            <person name="Shimamura S."/>
            <person name="Takaki Y."/>
            <person name="Nagai Y."/>
            <person name="Toyoda A."/>
            <person name="Suzuki Y."/>
            <person name="Arimoto A."/>
            <person name="Ishii H."/>
            <person name="Satoh N."/>
            <person name="Nishiyama T."/>
            <person name="Hasebe M."/>
            <person name="Maruyama T."/>
            <person name="Minagawa J."/>
            <person name="Obokata J."/>
            <person name="Shigenobu S."/>
        </authorList>
    </citation>
    <scope>NUCLEOTIDE SEQUENCE [LARGE SCALE GENOMIC DNA]</scope>
</reference>
<keyword evidence="7" id="KW-0238">DNA-binding</keyword>
<name>A0AAV4FFH5_9GAST</name>
<sequence length="936" mass="105704">MAEPNHVSEFTSDLEEGAVRLADVQFTLSDAGYDINDLEGSVASGADVVDVIETVHEESETASLNGSLWDPQQNESFVNFKGEEELSLCNRGIKTSQVNEQVASASGNITVKESSADDFLVYNLCSSVQNDSAHLAAAELSSVQEDFTGLVVDNYNRDVDDRCRRKVDDKGDRQISTETEKEVTRISSRERAAFKTNEEVLEEIPEDSFKDENISGDSNFDASSKTKENIVNQAAKNARNNFPQRERSTRVANRSLLKVTVKRTDKARVKSSIAERFACDHCSKTFKFSTGLDRHMKKCHPLTKFKCEDCSLSFVSKTLLANHILTHLGLKPSRHTRGDISHLKNRETRERIRHRQGRQQADLSSHSDALLSGQLSKKHSDLDMGVGLCDINSMQKENVPSMESQMSDMFLAGSKFLKILQAVSFLAEKSKTISQLTEMSSLAYDLANISSNVLRAFKCNLNFSTSKARGRRPAAVAAASLIAQNSMRDVAENNIANGDEVDICLRNDGGSPESDSATTKKELHDSTYLPPKDLGTTIKKDFKKEPLSSASLKENILKPGTFRKTKDNNGKVQLHCTRCEQIFCNIRNLKRHIMIHDDLRPYPCSQCSMSFRRKENLKKHMATHSDERPFKCSQCPFTTKTSQQLQSHVRKHVLAKSFSCPKCSYTSRTQYELNHHLKRRHKPRKCSQCDFICHNRLDLKKHMAIHTTLSCPHCDFNTSNTIDYKKHMRKHLEFQPLCCELCGYSCNSMKKFKYHMLRHENKTPFQCPDCDYKCSSRASFDCHRLKHAGLRPYLCSVCGAAFRKSSNLNQHMLIHKDEKAYKCDECDYSCRTSHNLKEHKMTHTGEKPFKCNICDFSSRRKKALMLHMEKHRYESLPEVSIEAISASLPPPYQVNLGVPLQPSVSSMQLDPKIIIQPAGMQSIPLQVPLSLMPPGV</sequence>
<dbReference type="FunFam" id="3.30.160.60:FF:000072">
    <property type="entry name" value="zinc finger protein 143 isoform X1"/>
    <property type="match status" value="1"/>
</dbReference>
<dbReference type="FunFam" id="3.30.160.60:FF:000325">
    <property type="entry name" value="ZFP90 zinc finger protein"/>
    <property type="match status" value="1"/>
</dbReference>
<dbReference type="SMART" id="SM00355">
    <property type="entry name" value="ZnF_C2H2"/>
    <property type="match status" value="13"/>
</dbReference>
<dbReference type="InterPro" id="IPR050688">
    <property type="entry name" value="Zinc_finger/UBP_domain"/>
</dbReference>
<evidence type="ECO:0000313" key="13">
    <source>
        <dbReference type="EMBL" id="GFR71666.1"/>
    </source>
</evidence>
<dbReference type="GO" id="GO:0045944">
    <property type="term" value="P:positive regulation of transcription by RNA polymerase II"/>
    <property type="evidence" value="ECO:0007669"/>
    <property type="project" value="TreeGrafter"/>
</dbReference>
<feature type="domain" description="C2H2-type" evidence="12">
    <location>
        <begin position="630"/>
        <end position="657"/>
    </location>
</feature>
<feature type="domain" description="C2H2-type" evidence="12">
    <location>
        <begin position="793"/>
        <end position="820"/>
    </location>
</feature>
<evidence type="ECO:0000256" key="3">
    <source>
        <dbReference type="ARBA" id="ARBA00022737"/>
    </source>
</evidence>
<accession>A0AAV4FFH5</accession>
<feature type="domain" description="C2H2-type" evidence="12">
    <location>
        <begin position="305"/>
        <end position="332"/>
    </location>
</feature>
<evidence type="ECO:0000256" key="4">
    <source>
        <dbReference type="ARBA" id="ARBA00022771"/>
    </source>
</evidence>
<keyword evidence="8" id="KW-0804">Transcription</keyword>
<feature type="domain" description="C2H2-type" evidence="12">
    <location>
        <begin position="602"/>
        <end position="629"/>
    </location>
</feature>
<evidence type="ECO:0000256" key="10">
    <source>
        <dbReference type="PROSITE-ProRule" id="PRU00042"/>
    </source>
</evidence>
<keyword evidence="6" id="KW-0805">Transcription regulation</keyword>
<dbReference type="InterPro" id="IPR036236">
    <property type="entry name" value="Znf_C2H2_sf"/>
</dbReference>
<dbReference type="SUPFAM" id="SSF57667">
    <property type="entry name" value="beta-beta-alpha zinc fingers"/>
    <property type="match status" value="6"/>
</dbReference>
<evidence type="ECO:0000256" key="5">
    <source>
        <dbReference type="ARBA" id="ARBA00022833"/>
    </source>
</evidence>
<gene>
    <name evidence="13" type="ORF">ElyMa_002099800</name>
</gene>
<keyword evidence="3" id="KW-0677">Repeat</keyword>
<protein>
    <submittedName>
        <fullName evidence="13">Zinc finger protein 235</fullName>
    </submittedName>
</protein>
<evidence type="ECO:0000313" key="14">
    <source>
        <dbReference type="Proteomes" id="UP000762676"/>
    </source>
</evidence>
<evidence type="ECO:0000256" key="11">
    <source>
        <dbReference type="SAM" id="MobiDB-lite"/>
    </source>
</evidence>
<comment type="subcellular location">
    <subcellularLocation>
        <location evidence="1">Nucleus</location>
    </subcellularLocation>
</comment>
<feature type="domain" description="C2H2-type" evidence="12">
    <location>
        <begin position="574"/>
        <end position="601"/>
    </location>
</feature>
<dbReference type="GO" id="GO:0008270">
    <property type="term" value="F:zinc ion binding"/>
    <property type="evidence" value="ECO:0007669"/>
    <property type="project" value="UniProtKB-KW"/>
</dbReference>
<dbReference type="PANTHER" id="PTHR24403:SF100">
    <property type="entry name" value="C2H2-TYPE DOMAIN-CONTAINING PROTEIN"/>
    <property type="match status" value="1"/>
</dbReference>
<evidence type="ECO:0000256" key="6">
    <source>
        <dbReference type="ARBA" id="ARBA00023015"/>
    </source>
</evidence>
<dbReference type="FunFam" id="3.30.160.60:FF:000100">
    <property type="entry name" value="Zinc finger 45-like"/>
    <property type="match status" value="1"/>
</dbReference>
<dbReference type="Proteomes" id="UP000762676">
    <property type="component" value="Unassembled WGS sequence"/>
</dbReference>
<feature type="domain" description="C2H2-type" evidence="12">
    <location>
        <begin position="277"/>
        <end position="305"/>
    </location>
</feature>
<evidence type="ECO:0000256" key="1">
    <source>
        <dbReference type="ARBA" id="ARBA00004123"/>
    </source>
</evidence>
<keyword evidence="5" id="KW-0862">Zinc</keyword>
<organism evidence="13 14">
    <name type="scientific">Elysia marginata</name>
    <dbReference type="NCBI Taxonomy" id="1093978"/>
    <lineage>
        <taxon>Eukaryota</taxon>
        <taxon>Metazoa</taxon>
        <taxon>Spiralia</taxon>
        <taxon>Lophotrochozoa</taxon>
        <taxon>Mollusca</taxon>
        <taxon>Gastropoda</taxon>
        <taxon>Heterobranchia</taxon>
        <taxon>Euthyneura</taxon>
        <taxon>Panpulmonata</taxon>
        <taxon>Sacoglossa</taxon>
        <taxon>Placobranchoidea</taxon>
        <taxon>Plakobranchidae</taxon>
        <taxon>Elysia</taxon>
    </lineage>
</organism>
<dbReference type="PROSITE" id="PS00028">
    <property type="entry name" value="ZINC_FINGER_C2H2_1"/>
    <property type="match status" value="9"/>
</dbReference>
<feature type="domain" description="C2H2-type" evidence="12">
    <location>
        <begin position="821"/>
        <end position="848"/>
    </location>
</feature>
<evidence type="ECO:0000259" key="12">
    <source>
        <dbReference type="PROSITE" id="PS50157"/>
    </source>
</evidence>
<dbReference type="Gene3D" id="3.30.160.60">
    <property type="entry name" value="Classic Zinc Finger"/>
    <property type="match status" value="9"/>
</dbReference>
<dbReference type="PANTHER" id="PTHR24403">
    <property type="entry name" value="ZINC FINGER PROTEIN"/>
    <property type="match status" value="1"/>
</dbReference>
<keyword evidence="4 10" id="KW-0863">Zinc-finger</keyword>
<feature type="domain" description="C2H2-type" evidence="12">
    <location>
        <begin position="765"/>
        <end position="792"/>
    </location>
</feature>
<keyword evidence="9" id="KW-0539">Nucleus</keyword>
<dbReference type="FunFam" id="3.30.160.60:FF:000614">
    <property type="entry name" value="Zinc finger protein 142"/>
    <property type="match status" value="1"/>
</dbReference>